<dbReference type="GO" id="GO:0016491">
    <property type="term" value="F:oxidoreductase activity"/>
    <property type="evidence" value="ECO:0007669"/>
    <property type="project" value="UniProtKB-KW"/>
</dbReference>
<dbReference type="GO" id="GO:0016020">
    <property type="term" value="C:membrane"/>
    <property type="evidence" value="ECO:0007669"/>
    <property type="project" value="TreeGrafter"/>
</dbReference>
<evidence type="ECO:0000256" key="1">
    <source>
        <dbReference type="ARBA" id="ARBA00006484"/>
    </source>
</evidence>
<name>A0A7W7ZG85_9BACT</name>
<evidence type="ECO:0000313" key="4">
    <source>
        <dbReference type="Proteomes" id="UP000540989"/>
    </source>
</evidence>
<dbReference type="EMBL" id="JACHIP010000005">
    <property type="protein sequence ID" value="MBB5059303.1"/>
    <property type="molecule type" value="Genomic_DNA"/>
</dbReference>
<reference evidence="3 4" key="1">
    <citation type="submission" date="2020-08" db="EMBL/GenBank/DDBJ databases">
        <title>Genomic Encyclopedia of Type Strains, Phase IV (KMG-V): Genome sequencing to study the core and pangenomes of soil and plant-associated prokaryotes.</title>
        <authorList>
            <person name="Whitman W."/>
        </authorList>
    </citation>
    <scope>NUCLEOTIDE SEQUENCE [LARGE SCALE GENOMIC DNA]</scope>
    <source>
        <strain evidence="3 4">M8UP14</strain>
    </source>
</reference>
<dbReference type="EC" id="1.-.-.-" evidence="3"/>
<keyword evidence="2 3" id="KW-0560">Oxidoreductase</keyword>
<dbReference type="InterPro" id="IPR002347">
    <property type="entry name" value="SDR_fam"/>
</dbReference>
<dbReference type="Gene3D" id="3.40.50.720">
    <property type="entry name" value="NAD(P)-binding Rossmann-like Domain"/>
    <property type="match status" value="1"/>
</dbReference>
<dbReference type="Pfam" id="PF00106">
    <property type="entry name" value="adh_short"/>
    <property type="match status" value="1"/>
</dbReference>
<dbReference type="PROSITE" id="PS00061">
    <property type="entry name" value="ADH_SHORT"/>
    <property type="match status" value="1"/>
</dbReference>
<dbReference type="SUPFAM" id="SSF51735">
    <property type="entry name" value="NAD(P)-binding Rossmann-fold domains"/>
    <property type="match status" value="1"/>
</dbReference>
<dbReference type="InterPro" id="IPR020904">
    <property type="entry name" value="Sc_DH/Rdtase_CS"/>
</dbReference>
<organism evidence="3 4">
    <name type="scientific">Granulicella aggregans</name>
    <dbReference type="NCBI Taxonomy" id="474949"/>
    <lineage>
        <taxon>Bacteria</taxon>
        <taxon>Pseudomonadati</taxon>
        <taxon>Acidobacteriota</taxon>
        <taxon>Terriglobia</taxon>
        <taxon>Terriglobales</taxon>
        <taxon>Acidobacteriaceae</taxon>
        <taxon>Granulicella</taxon>
    </lineage>
</organism>
<evidence type="ECO:0000256" key="2">
    <source>
        <dbReference type="ARBA" id="ARBA00023002"/>
    </source>
</evidence>
<comment type="similarity">
    <text evidence="1">Belongs to the short-chain dehydrogenases/reductases (SDR) family.</text>
</comment>
<dbReference type="PANTHER" id="PTHR44196">
    <property type="entry name" value="DEHYDROGENASE/REDUCTASE SDR FAMILY MEMBER 7B"/>
    <property type="match status" value="1"/>
</dbReference>
<accession>A0A7W7ZG85</accession>
<dbReference type="PRINTS" id="PR00081">
    <property type="entry name" value="GDHRDH"/>
</dbReference>
<dbReference type="InterPro" id="IPR036291">
    <property type="entry name" value="NAD(P)-bd_dom_sf"/>
</dbReference>
<sequence>MNISGNTILVTGGTSGIGRALAEALHSKGNRVIIAGRRQALLDEVTGRNPGMVGIAVDLSDTVAIAKFAESVKRQFPELNVLVNNAGIAGLEDYTAESIDLTRAYSTIQTNITGVVQLSAALLPTLRAQPKSTLIVTTSGLAFVPFPPGPVYSATKAFMHNWLDAIRVQLKKTSVEVLELAPPYVQTELGGPQQASDPRAMPLEDYTSEVIQILESNDIEKGEILVQRVKPLRTAERDGKYQEFLDMFAGMHDE</sequence>
<dbReference type="PANTHER" id="PTHR44196:SF1">
    <property type="entry name" value="DEHYDROGENASE_REDUCTASE SDR FAMILY MEMBER 7B"/>
    <property type="match status" value="1"/>
</dbReference>
<proteinExistence type="inferred from homology"/>
<keyword evidence="4" id="KW-1185">Reference proteome</keyword>
<dbReference type="AlphaFoldDB" id="A0A7W7ZG85"/>
<evidence type="ECO:0000313" key="3">
    <source>
        <dbReference type="EMBL" id="MBB5059303.1"/>
    </source>
</evidence>
<gene>
    <name evidence="3" type="ORF">HDF16_004026</name>
</gene>
<dbReference type="Proteomes" id="UP000540989">
    <property type="component" value="Unassembled WGS sequence"/>
</dbReference>
<protein>
    <submittedName>
        <fullName evidence="3">Putative oxidoreductase</fullName>
        <ecNumber evidence="3">1.-.-.-</ecNumber>
    </submittedName>
</protein>
<dbReference type="RefSeq" id="WP_184220512.1">
    <property type="nucleotide sequence ID" value="NZ_JACHIP010000005.1"/>
</dbReference>
<comment type="caution">
    <text evidence="3">The sequence shown here is derived from an EMBL/GenBank/DDBJ whole genome shotgun (WGS) entry which is preliminary data.</text>
</comment>